<evidence type="ECO:0000313" key="13">
    <source>
        <dbReference type="Proteomes" id="UP000001072"/>
    </source>
</evidence>
<proteinExistence type="predicted"/>
<feature type="compositionally biased region" description="Polar residues" evidence="10">
    <location>
        <begin position="1"/>
        <end position="22"/>
    </location>
</feature>
<evidence type="ECO:0000256" key="9">
    <source>
        <dbReference type="ARBA" id="ARBA00023295"/>
    </source>
</evidence>
<feature type="compositionally biased region" description="Polar residues" evidence="10">
    <location>
        <begin position="931"/>
        <end position="945"/>
    </location>
</feature>
<evidence type="ECO:0000256" key="5">
    <source>
        <dbReference type="ARBA" id="ARBA00023015"/>
    </source>
</evidence>
<evidence type="ECO:0000256" key="2">
    <source>
        <dbReference type="ARBA" id="ARBA00022723"/>
    </source>
</evidence>
<reference evidence="13" key="1">
    <citation type="journal article" date="2011" name="Proc. Natl. Acad. Sci. U.S.A.">
        <title>Obligate biotrophy features unraveled by the genomic analysis of rust fungi.</title>
        <authorList>
            <person name="Duplessis S."/>
            <person name="Cuomo C.A."/>
            <person name="Lin Y.-C."/>
            <person name="Aerts A."/>
            <person name="Tisserant E."/>
            <person name="Veneault-Fourrey C."/>
            <person name="Joly D.L."/>
            <person name="Hacquard S."/>
            <person name="Amselem J."/>
            <person name="Cantarel B.L."/>
            <person name="Chiu R."/>
            <person name="Coutinho P.M."/>
            <person name="Feau N."/>
            <person name="Field M."/>
            <person name="Frey P."/>
            <person name="Gelhaye E."/>
            <person name="Goldberg J."/>
            <person name="Grabherr M.G."/>
            <person name="Kodira C.D."/>
            <person name="Kohler A."/>
            <person name="Kuees U."/>
            <person name="Lindquist E.A."/>
            <person name="Lucas S.M."/>
            <person name="Mago R."/>
            <person name="Mauceli E."/>
            <person name="Morin E."/>
            <person name="Murat C."/>
            <person name="Pangilinan J.L."/>
            <person name="Park R."/>
            <person name="Pearson M."/>
            <person name="Quesneville H."/>
            <person name="Rouhier N."/>
            <person name="Sakthikumar S."/>
            <person name="Salamov A.A."/>
            <person name="Schmutz J."/>
            <person name="Selles B."/>
            <person name="Shapiro H."/>
            <person name="Tanguay P."/>
            <person name="Tuskan G.A."/>
            <person name="Henrissat B."/>
            <person name="Van de Peer Y."/>
            <person name="Rouze P."/>
            <person name="Ellis J.G."/>
            <person name="Dodds P.N."/>
            <person name="Schein J.E."/>
            <person name="Zhong S."/>
            <person name="Hamelin R.C."/>
            <person name="Grigoriev I.V."/>
            <person name="Szabo L.J."/>
            <person name="Martin F."/>
        </authorList>
    </citation>
    <scope>NUCLEOTIDE SEQUENCE [LARGE SCALE GENOMIC DNA]</scope>
    <source>
        <strain evidence="13">98AG31 / pathotype 3-4-7</strain>
    </source>
</reference>
<dbReference type="PANTHER" id="PTHR47782:SF12">
    <property type="entry name" value="ZN(II)2CYS6 TRANSCRIPTION FACTOR (EUROFUNG)"/>
    <property type="match status" value="1"/>
</dbReference>
<name>F4RH00_MELLP</name>
<dbReference type="GO" id="GO:0008270">
    <property type="term" value="F:zinc ion binding"/>
    <property type="evidence" value="ECO:0007669"/>
    <property type="project" value="InterPro"/>
</dbReference>
<feature type="compositionally biased region" description="Basic and acidic residues" evidence="10">
    <location>
        <begin position="536"/>
        <end position="549"/>
    </location>
</feature>
<dbReference type="GO" id="GO:0043565">
    <property type="term" value="F:sequence-specific DNA binding"/>
    <property type="evidence" value="ECO:0007669"/>
    <property type="project" value="TreeGrafter"/>
</dbReference>
<keyword evidence="5" id="KW-0805">Transcription regulation</keyword>
<dbReference type="VEuPathDB" id="FungiDB:MELLADRAFT_62034"/>
<keyword evidence="7" id="KW-0804">Transcription</keyword>
<dbReference type="SMART" id="SM00906">
    <property type="entry name" value="Fungal_trans"/>
    <property type="match status" value="1"/>
</dbReference>
<feature type="region of interest" description="Disordered" evidence="10">
    <location>
        <begin position="728"/>
        <end position="780"/>
    </location>
</feature>
<keyword evidence="2" id="KW-0479">Metal-binding</keyword>
<dbReference type="CDD" id="cd00067">
    <property type="entry name" value="GAL4"/>
    <property type="match status" value="1"/>
</dbReference>
<feature type="region of interest" description="Disordered" evidence="10">
    <location>
        <begin position="1040"/>
        <end position="1089"/>
    </location>
</feature>
<feature type="compositionally biased region" description="Low complexity" evidence="10">
    <location>
        <begin position="159"/>
        <end position="168"/>
    </location>
</feature>
<dbReference type="InterPro" id="IPR018087">
    <property type="entry name" value="Glyco_hydro_5_CS"/>
</dbReference>
<keyword evidence="3" id="KW-0378">Hydrolase</keyword>
<dbReference type="CDD" id="cd12148">
    <property type="entry name" value="fungal_TF_MHR"/>
    <property type="match status" value="1"/>
</dbReference>
<feature type="compositionally biased region" description="Polar residues" evidence="10">
    <location>
        <begin position="1040"/>
        <end position="1072"/>
    </location>
</feature>
<feature type="compositionally biased region" description="Basic and acidic residues" evidence="10">
    <location>
        <begin position="890"/>
        <end position="904"/>
    </location>
</feature>
<evidence type="ECO:0000256" key="8">
    <source>
        <dbReference type="ARBA" id="ARBA00023242"/>
    </source>
</evidence>
<evidence type="ECO:0000256" key="10">
    <source>
        <dbReference type="SAM" id="MobiDB-lite"/>
    </source>
</evidence>
<dbReference type="GO" id="GO:0000981">
    <property type="term" value="F:DNA-binding transcription factor activity, RNA polymerase II-specific"/>
    <property type="evidence" value="ECO:0007669"/>
    <property type="project" value="InterPro"/>
</dbReference>
<sequence>MLKTSQSNISLDQSAPNLTSTTAKRKRAANACIRCRTRKQRCDGLSIPCVNCAKSRAECIFPEDASGEHLLREHIAVLESRISDLTVALREVTSVHAPITGNRPSHHEPPKGPKATASDTGPGDARKNGMVNEDDLVNGIGFLSLTSGAEPLVLRRSTGSSSVSGRSLIPSQSLPDLPVPTERQHSKTQSSSSSVCSDSSSSSVLPFRIPLDIRPKFLFPFLPTSKSLSNEIFVTVYSTIQSRYSFMNFALLRVWHEQRDLFCGSQEVQESDERTAAFFLWLTYAIGVRLLEGRGKALDGLASHEVRIIHHACRTIFEEHLHLLTLNLTQHYFQAALQYFDHVQSNITTIQALLFLAMYSFRSEKGLSAWHLSGLAIRTALELGLHRKTPRNKTKHPWEEETRKRVWWSVYCLERTIALQLGRPIAIQDKDIDIPLPLDIDCFVTDAHKIRERETAIETALRESNTTLEDHPYPLGITSMSSSLHHIRLRQILTKVKETVYNHQGDKREDVFRKKENLGKLVEELNTWRNNSPKWQRADREGEPAHPEDPGNLIYGLANEPYPKAREMKDYTRNPKKPPYVYDWFDLQYYNAIQLLLIPYALTAAPGDPYLHQAVIAAMQSCELQNQRVKRRSTSPLSIYMLHKLFMTGIFLLWALDKDPEVILMLEKFPESLGAYTKESNSEAPDDPIASCSRALWVYAEHYPEVKTYSECFDQLVLDRKEIWKDSHLRRSSSNKKQHRRGSPYPNKSSTTLAANKTPSRGQTSPMRDNSKAHQPSVRFISPLVNTIHGAIRNIGDRSRDVNKSGPSLTRLLEQNHGLEEMNYSPSGNLALEIAQSDPRIECHFNYEELDMVECVMPARNSVIVKKDDNPPDEDYLLESSQSSQTVSRGEFRTDTPSGETREMYPDFHYNLSERDRQIFPAHDHRRNEGSTEINPNDYFTSQTPEDSHEGCFTQCHPLSNYQGYPSEPYLELDQLDSAFQNPSSTTLDEAEFSALGYPSTPSSQMNYTSSLLWGHHQRYINESHSGSQEVKESFNQMVPHFSSSHTNSTNLGDEYQSTSNRTDSSCSTRPVSNAHEASTDLYPLSQDPRDTYCMERVDRSVNNNVKEESGQQVYTQTEPVSKNQSTSGNALLMSFNTLFAASQSSQHPFLGGMGDVSFWNALQDAAATEQEGGTEGEHKNGGYDVSEQF</sequence>
<dbReference type="GO" id="GO:0005975">
    <property type="term" value="P:carbohydrate metabolic process"/>
    <property type="evidence" value="ECO:0007669"/>
    <property type="project" value="InterPro"/>
</dbReference>
<feature type="region of interest" description="Disordered" evidence="10">
    <location>
        <begin position="1167"/>
        <end position="1190"/>
    </location>
</feature>
<dbReference type="GO" id="GO:0006351">
    <property type="term" value="P:DNA-templated transcription"/>
    <property type="evidence" value="ECO:0007669"/>
    <property type="project" value="InterPro"/>
</dbReference>
<dbReference type="eggNOG" id="ENOG502RXB3">
    <property type="taxonomic scope" value="Eukaryota"/>
</dbReference>
<gene>
    <name evidence="12" type="ORF">MELLADRAFT_62034</name>
</gene>
<keyword evidence="4" id="KW-0862">Zinc</keyword>
<dbReference type="PROSITE" id="PS00463">
    <property type="entry name" value="ZN2_CY6_FUNGAL_1"/>
    <property type="match status" value="1"/>
</dbReference>
<dbReference type="KEGG" id="mlr:MELLADRAFT_62034"/>
<keyword evidence="8" id="KW-0539">Nucleus</keyword>
<feature type="domain" description="Zn(2)-C6 fungal-type" evidence="11">
    <location>
        <begin position="31"/>
        <end position="61"/>
    </location>
</feature>
<feature type="compositionally biased region" description="Basic residues" evidence="10">
    <location>
        <begin position="730"/>
        <end position="742"/>
    </location>
</feature>
<feature type="region of interest" description="Disordered" evidence="10">
    <location>
        <begin position="866"/>
        <end position="904"/>
    </location>
</feature>
<dbReference type="GO" id="GO:0005634">
    <property type="term" value="C:nucleus"/>
    <property type="evidence" value="ECO:0007669"/>
    <property type="project" value="UniProtKB-SubCell"/>
</dbReference>
<dbReference type="InterPro" id="IPR007219">
    <property type="entry name" value="XnlR_reg_dom"/>
</dbReference>
<evidence type="ECO:0000256" key="7">
    <source>
        <dbReference type="ARBA" id="ARBA00023163"/>
    </source>
</evidence>
<feature type="region of interest" description="Disordered" evidence="10">
    <location>
        <begin position="532"/>
        <end position="554"/>
    </location>
</feature>
<dbReference type="OrthoDB" id="3364175at2759"/>
<dbReference type="Proteomes" id="UP000001072">
    <property type="component" value="Unassembled WGS sequence"/>
</dbReference>
<feature type="region of interest" description="Disordered" evidence="10">
    <location>
        <begin position="925"/>
        <end position="948"/>
    </location>
</feature>
<dbReference type="GO" id="GO:0045944">
    <property type="term" value="P:positive regulation of transcription by RNA polymerase II"/>
    <property type="evidence" value="ECO:0007669"/>
    <property type="project" value="TreeGrafter"/>
</dbReference>
<accession>F4RH00</accession>
<dbReference type="InParanoid" id="F4RH00"/>
<dbReference type="PROSITE" id="PS50048">
    <property type="entry name" value="ZN2_CY6_FUNGAL_2"/>
    <property type="match status" value="1"/>
</dbReference>
<dbReference type="GeneID" id="18929828"/>
<dbReference type="InterPro" id="IPR036864">
    <property type="entry name" value="Zn2-C6_fun-type_DNA-bd_sf"/>
</dbReference>
<evidence type="ECO:0000256" key="3">
    <source>
        <dbReference type="ARBA" id="ARBA00022801"/>
    </source>
</evidence>
<keyword evidence="9" id="KW-0326">Glycosidase</keyword>
<feature type="region of interest" description="Disordered" evidence="10">
    <location>
        <begin position="96"/>
        <end position="131"/>
    </location>
</feature>
<organism evidence="13">
    <name type="scientific">Melampsora larici-populina (strain 98AG31 / pathotype 3-4-7)</name>
    <name type="common">Poplar leaf rust fungus</name>
    <dbReference type="NCBI Taxonomy" id="747676"/>
    <lineage>
        <taxon>Eukaryota</taxon>
        <taxon>Fungi</taxon>
        <taxon>Dikarya</taxon>
        <taxon>Basidiomycota</taxon>
        <taxon>Pucciniomycotina</taxon>
        <taxon>Pucciniomycetes</taxon>
        <taxon>Pucciniales</taxon>
        <taxon>Melampsoraceae</taxon>
        <taxon>Melampsora</taxon>
    </lineage>
</organism>
<feature type="compositionally biased region" description="Polar residues" evidence="10">
    <location>
        <begin position="879"/>
        <end position="888"/>
    </location>
</feature>
<evidence type="ECO:0000256" key="4">
    <source>
        <dbReference type="ARBA" id="ARBA00022833"/>
    </source>
</evidence>
<dbReference type="InterPro" id="IPR001138">
    <property type="entry name" value="Zn2Cys6_DnaBD"/>
</dbReference>
<feature type="region of interest" description="Disordered" evidence="10">
    <location>
        <begin position="1"/>
        <end position="23"/>
    </location>
</feature>
<dbReference type="PROSITE" id="PS00659">
    <property type="entry name" value="GLYCOSYL_HYDROL_F5"/>
    <property type="match status" value="1"/>
</dbReference>
<dbReference type="RefSeq" id="XP_007408416.1">
    <property type="nucleotide sequence ID" value="XM_007408354.1"/>
</dbReference>
<protein>
    <recommendedName>
        <fullName evidence="11">Zn(2)-C6 fungal-type domain-containing protein</fullName>
    </recommendedName>
</protein>
<dbReference type="GO" id="GO:0004553">
    <property type="term" value="F:hydrolase activity, hydrolyzing O-glycosyl compounds"/>
    <property type="evidence" value="ECO:0007669"/>
    <property type="project" value="InterPro"/>
</dbReference>
<dbReference type="HOGENOM" id="CLU_271910_0_0_1"/>
<dbReference type="Pfam" id="PF00172">
    <property type="entry name" value="Zn_clus"/>
    <property type="match status" value="1"/>
</dbReference>
<evidence type="ECO:0000313" key="12">
    <source>
        <dbReference type="EMBL" id="EGG08218.1"/>
    </source>
</evidence>
<evidence type="ECO:0000256" key="6">
    <source>
        <dbReference type="ARBA" id="ARBA00023125"/>
    </source>
</evidence>
<dbReference type="Gene3D" id="4.10.240.10">
    <property type="entry name" value="Zn(2)-C6 fungal-type DNA-binding domain"/>
    <property type="match status" value="1"/>
</dbReference>
<dbReference type="PANTHER" id="PTHR47782">
    <property type="entry name" value="ZN(II)2CYS6 TRANSCRIPTION FACTOR (EUROFUNG)-RELATED"/>
    <property type="match status" value="1"/>
</dbReference>
<dbReference type="SUPFAM" id="SSF57701">
    <property type="entry name" value="Zn2/Cys6 DNA-binding domain"/>
    <property type="match status" value="1"/>
</dbReference>
<evidence type="ECO:0000256" key="1">
    <source>
        <dbReference type="ARBA" id="ARBA00004123"/>
    </source>
</evidence>
<evidence type="ECO:0000259" key="11">
    <source>
        <dbReference type="PROSITE" id="PS50048"/>
    </source>
</evidence>
<keyword evidence="6" id="KW-0238">DNA-binding</keyword>
<feature type="compositionally biased region" description="Low complexity" evidence="10">
    <location>
        <begin position="190"/>
        <end position="203"/>
    </location>
</feature>
<feature type="compositionally biased region" description="Polar residues" evidence="10">
    <location>
        <begin position="746"/>
        <end position="768"/>
    </location>
</feature>
<dbReference type="AlphaFoldDB" id="F4RH00"/>
<dbReference type="Pfam" id="PF04082">
    <property type="entry name" value="Fungal_trans"/>
    <property type="match status" value="1"/>
</dbReference>
<dbReference type="SMART" id="SM00066">
    <property type="entry name" value="GAL4"/>
    <property type="match status" value="1"/>
</dbReference>
<comment type="subcellular location">
    <subcellularLocation>
        <location evidence="1">Nucleus</location>
    </subcellularLocation>
</comment>
<dbReference type="InterPro" id="IPR052202">
    <property type="entry name" value="Yeast_MetPath_Reg"/>
</dbReference>
<dbReference type="EMBL" id="GL883101">
    <property type="protein sequence ID" value="EGG08218.1"/>
    <property type="molecule type" value="Genomic_DNA"/>
</dbReference>
<feature type="region of interest" description="Disordered" evidence="10">
    <location>
        <begin position="159"/>
        <end position="203"/>
    </location>
</feature>
<keyword evidence="13" id="KW-1185">Reference proteome</keyword>